<dbReference type="InterPro" id="IPR003593">
    <property type="entry name" value="AAA+_ATPase"/>
</dbReference>
<dbReference type="PANTHER" id="PTHR24221:SF654">
    <property type="entry name" value="ATP-BINDING CASSETTE SUB-FAMILY B MEMBER 6"/>
    <property type="match status" value="1"/>
</dbReference>
<proteinExistence type="predicted"/>
<evidence type="ECO:0000256" key="7">
    <source>
        <dbReference type="SAM" id="Phobius"/>
    </source>
</evidence>
<dbReference type="PROSITE" id="PS00211">
    <property type="entry name" value="ABC_TRANSPORTER_1"/>
    <property type="match status" value="1"/>
</dbReference>
<keyword evidence="5 7" id="KW-1133">Transmembrane helix</keyword>
<evidence type="ECO:0000256" key="5">
    <source>
        <dbReference type="ARBA" id="ARBA00022989"/>
    </source>
</evidence>
<evidence type="ECO:0000256" key="1">
    <source>
        <dbReference type="ARBA" id="ARBA00004651"/>
    </source>
</evidence>
<feature type="transmembrane region" description="Helical" evidence="7">
    <location>
        <begin position="298"/>
        <end position="323"/>
    </location>
</feature>
<feature type="transmembrane region" description="Helical" evidence="7">
    <location>
        <begin position="69"/>
        <end position="88"/>
    </location>
</feature>
<dbReference type="InterPro" id="IPR027417">
    <property type="entry name" value="P-loop_NTPase"/>
</dbReference>
<evidence type="ECO:0000256" key="6">
    <source>
        <dbReference type="ARBA" id="ARBA00023136"/>
    </source>
</evidence>
<dbReference type="Pfam" id="PF00005">
    <property type="entry name" value="ABC_tran"/>
    <property type="match status" value="1"/>
</dbReference>
<keyword evidence="2 7" id="KW-0812">Transmembrane</keyword>
<feature type="transmembrane region" description="Helical" evidence="7">
    <location>
        <begin position="207"/>
        <end position="224"/>
    </location>
</feature>
<dbReference type="InterPro" id="IPR017871">
    <property type="entry name" value="ABC_transporter-like_CS"/>
</dbReference>
<feature type="transmembrane region" description="Helical" evidence="7">
    <location>
        <begin position="181"/>
        <end position="201"/>
    </location>
</feature>
<dbReference type="PROSITE" id="PS50893">
    <property type="entry name" value="ABC_TRANSPORTER_2"/>
    <property type="match status" value="1"/>
</dbReference>
<evidence type="ECO:0000256" key="2">
    <source>
        <dbReference type="ARBA" id="ARBA00022692"/>
    </source>
</evidence>
<protein>
    <recommendedName>
        <fullName evidence="12">ABC transporter ATP-binding protein</fullName>
    </recommendedName>
</protein>
<feature type="transmembrane region" description="Helical" evidence="7">
    <location>
        <begin position="108"/>
        <end position="127"/>
    </location>
</feature>
<evidence type="ECO:0000259" key="9">
    <source>
        <dbReference type="PROSITE" id="PS50929"/>
    </source>
</evidence>
<dbReference type="PROSITE" id="PS50929">
    <property type="entry name" value="ABC_TM1F"/>
    <property type="match status" value="1"/>
</dbReference>
<sequence>MLAFLTLSTARILPEPSKTKIEEKNVRGMFSKNLFKLPGANPRASIIVGILNAIGTALEALVIIDFVRILGIFINVIPYISGDVMPAWSANSAMFGVRPVLHNRTPYIISLIAARLVIAAIAHFLTVRSSKKLQKALTNSIMSAAFNPERIRTSSASLMANQALSQLTVEGIPAIVSFYTVYLPTFVHAVAMIPVALIILIPLNAPAAAVLALGMVLVPVAANASRSKEINVHKEQLKAYEGVSARYEESLKGLSTLKLFAADNKEAAELADGSEGFRKATMQLLAGQLRSLIASDGAIYVAIALAAVASAFSMNVVIFISVITVSVRLFDPMRQLVYLIHTGAVASRKADAYQELIGETEAEEQETNLTHINWKSAEDLENNDLPAVHLEKVSLTYASNTTPSLNNVSLDLPCRGLVTLMGPSGSGKSSLASVLSGVSTHYEGSAQLLGTELKTAYISDIAQVVSVMNGTSNPIAGTVRSTLDAEGERDDAQLNGALERVDLHFDLDYVLTPGGANISGGQRQRLLVARAMLLNRPVYILDEASSAVDNEHEEQLWKLWKELSEHALVLVITHRLAHVQTADMALCMNKGELVHYGTPQEVLSTGVARDMWNAQQDAENHRLSQRTANTANDVNAANAASAVNTEQAEEN</sequence>
<feature type="transmembrane region" description="Helical" evidence="7">
    <location>
        <begin position="43"/>
        <end position="62"/>
    </location>
</feature>
<dbReference type="SUPFAM" id="SSF52540">
    <property type="entry name" value="P-loop containing nucleoside triphosphate hydrolases"/>
    <property type="match status" value="1"/>
</dbReference>
<dbReference type="Gene3D" id="1.20.1560.10">
    <property type="entry name" value="ABC transporter type 1, transmembrane domain"/>
    <property type="match status" value="1"/>
</dbReference>
<dbReference type="SUPFAM" id="SSF90123">
    <property type="entry name" value="ABC transporter transmembrane region"/>
    <property type="match status" value="1"/>
</dbReference>
<dbReference type="Pfam" id="PF00664">
    <property type="entry name" value="ABC_membrane"/>
    <property type="match status" value="1"/>
</dbReference>
<evidence type="ECO:0000259" key="8">
    <source>
        <dbReference type="PROSITE" id="PS50893"/>
    </source>
</evidence>
<accession>A0A2I1M808</accession>
<name>A0A2I1M808_9BIFI</name>
<dbReference type="SMART" id="SM00382">
    <property type="entry name" value="AAA"/>
    <property type="match status" value="1"/>
</dbReference>
<dbReference type="EMBL" id="PKGU01000001">
    <property type="protein sequence ID" value="PKZ16265.1"/>
    <property type="molecule type" value="Genomic_DNA"/>
</dbReference>
<dbReference type="GO" id="GO:0005886">
    <property type="term" value="C:plasma membrane"/>
    <property type="evidence" value="ECO:0007669"/>
    <property type="project" value="UniProtKB-SubCell"/>
</dbReference>
<evidence type="ECO:0000313" key="11">
    <source>
        <dbReference type="Proteomes" id="UP000242263"/>
    </source>
</evidence>
<reference evidence="10 11" key="1">
    <citation type="submission" date="2017-12" db="EMBL/GenBank/DDBJ databases">
        <title>Phylogenetic diversity of female urinary microbiome.</title>
        <authorList>
            <person name="Thomas-White K."/>
            <person name="Wolfe A.J."/>
        </authorList>
    </citation>
    <scope>NUCLEOTIDE SEQUENCE [LARGE SCALE GENOMIC DNA]</scope>
    <source>
        <strain evidence="10 11">UMB0064</strain>
    </source>
</reference>
<dbReference type="GO" id="GO:0016887">
    <property type="term" value="F:ATP hydrolysis activity"/>
    <property type="evidence" value="ECO:0007669"/>
    <property type="project" value="InterPro"/>
</dbReference>
<dbReference type="Gene3D" id="3.40.50.300">
    <property type="entry name" value="P-loop containing nucleotide triphosphate hydrolases"/>
    <property type="match status" value="1"/>
</dbReference>
<keyword evidence="3" id="KW-0547">Nucleotide-binding</keyword>
<keyword evidence="4" id="KW-0067">ATP-binding</keyword>
<dbReference type="InterPro" id="IPR036640">
    <property type="entry name" value="ABC1_TM_sf"/>
</dbReference>
<comment type="caution">
    <text evidence="10">The sequence shown here is derived from an EMBL/GenBank/DDBJ whole genome shotgun (WGS) entry which is preliminary data.</text>
</comment>
<dbReference type="InterPro" id="IPR039421">
    <property type="entry name" value="Type_1_exporter"/>
</dbReference>
<evidence type="ECO:0000256" key="4">
    <source>
        <dbReference type="ARBA" id="ARBA00022840"/>
    </source>
</evidence>
<dbReference type="InterPro" id="IPR003439">
    <property type="entry name" value="ABC_transporter-like_ATP-bd"/>
</dbReference>
<feature type="domain" description="ABC transmembrane type-1" evidence="9">
    <location>
        <begin position="107"/>
        <end position="342"/>
    </location>
</feature>
<dbReference type="CDD" id="cd03228">
    <property type="entry name" value="ABCC_MRP_Like"/>
    <property type="match status" value="1"/>
</dbReference>
<organism evidence="10 11">
    <name type="scientific">Alloscardovia omnicolens</name>
    <dbReference type="NCBI Taxonomy" id="419015"/>
    <lineage>
        <taxon>Bacteria</taxon>
        <taxon>Bacillati</taxon>
        <taxon>Actinomycetota</taxon>
        <taxon>Actinomycetes</taxon>
        <taxon>Bifidobacteriales</taxon>
        <taxon>Bifidobacteriaceae</taxon>
        <taxon>Alloscardovia</taxon>
    </lineage>
</organism>
<dbReference type="GO" id="GO:0034040">
    <property type="term" value="F:ATPase-coupled lipid transmembrane transporter activity"/>
    <property type="evidence" value="ECO:0007669"/>
    <property type="project" value="TreeGrafter"/>
</dbReference>
<gene>
    <name evidence="10" type="ORF">CYJ32_02245</name>
</gene>
<dbReference type="InterPro" id="IPR011527">
    <property type="entry name" value="ABC1_TM_dom"/>
</dbReference>
<evidence type="ECO:0008006" key="12">
    <source>
        <dbReference type="Google" id="ProtNLM"/>
    </source>
</evidence>
<dbReference type="GO" id="GO:0140359">
    <property type="term" value="F:ABC-type transporter activity"/>
    <property type="evidence" value="ECO:0007669"/>
    <property type="project" value="InterPro"/>
</dbReference>
<dbReference type="GO" id="GO:0005524">
    <property type="term" value="F:ATP binding"/>
    <property type="evidence" value="ECO:0007669"/>
    <property type="project" value="UniProtKB-KW"/>
</dbReference>
<evidence type="ECO:0000313" key="10">
    <source>
        <dbReference type="EMBL" id="PKZ16265.1"/>
    </source>
</evidence>
<feature type="domain" description="ABC transporter" evidence="8">
    <location>
        <begin position="388"/>
        <end position="615"/>
    </location>
</feature>
<dbReference type="Proteomes" id="UP000242263">
    <property type="component" value="Unassembled WGS sequence"/>
</dbReference>
<dbReference type="AlphaFoldDB" id="A0A2I1M808"/>
<evidence type="ECO:0000256" key="3">
    <source>
        <dbReference type="ARBA" id="ARBA00022741"/>
    </source>
</evidence>
<comment type="subcellular location">
    <subcellularLocation>
        <location evidence="1">Cell membrane</location>
        <topology evidence="1">Multi-pass membrane protein</topology>
    </subcellularLocation>
</comment>
<dbReference type="PANTHER" id="PTHR24221">
    <property type="entry name" value="ATP-BINDING CASSETTE SUB-FAMILY B"/>
    <property type="match status" value="1"/>
</dbReference>
<keyword evidence="6 7" id="KW-0472">Membrane</keyword>